<evidence type="ECO:0000256" key="2">
    <source>
        <dbReference type="ARBA" id="ARBA00010961"/>
    </source>
</evidence>
<evidence type="ECO:0000313" key="7">
    <source>
        <dbReference type="Proteomes" id="UP000000393"/>
    </source>
</evidence>
<evidence type="ECO:0000256" key="4">
    <source>
        <dbReference type="ARBA" id="ARBA00023125"/>
    </source>
</evidence>
<evidence type="ECO:0000256" key="3">
    <source>
        <dbReference type="ARBA" id="ARBA00022578"/>
    </source>
</evidence>
<sequence>MRTTNLVERLNQEIRRRMHVARLFPNEVSCLRLAPLADGGRPGAYFIELVLVFS</sequence>
<evidence type="ECO:0000256" key="1">
    <source>
        <dbReference type="ARBA" id="ARBA00002190"/>
    </source>
</evidence>
<dbReference type="AlphaFoldDB" id="D8K9C9"/>
<evidence type="ECO:0000313" key="6">
    <source>
        <dbReference type="EMBL" id="ADJ29272.1"/>
    </source>
</evidence>
<dbReference type="KEGG" id="nwa:Nwat_2470"/>
<proteinExistence type="inferred from homology"/>
<name>D8K9C9_NITWC</name>
<keyword evidence="4" id="KW-0238">DNA-binding</keyword>
<comment type="function">
    <text evidence="1">Required for the transposition of the insertion element.</text>
</comment>
<dbReference type="Proteomes" id="UP000000393">
    <property type="component" value="Chromosome"/>
</dbReference>
<dbReference type="GO" id="GO:0006313">
    <property type="term" value="P:DNA transposition"/>
    <property type="evidence" value="ECO:0007669"/>
    <property type="project" value="InterPro"/>
</dbReference>
<protein>
    <submittedName>
        <fullName evidence="6">Transposase mutator type</fullName>
    </submittedName>
</protein>
<dbReference type="HOGENOM" id="CLU_3045816_0_0_6"/>
<gene>
    <name evidence="6" type="ordered locus">Nwat_2470</name>
</gene>
<dbReference type="EMBL" id="CP002086">
    <property type="protein sequence ID" value="ADJ29272.1"/>
    <property type="molecule type" value="Genomic_DNA"/>
</dbReference>
<reference evidence="6 7" key="1">
    <citation type="submission" date="2010-06" db="EMBL/GenBank/DDBJ databases">
        <title>Complete sequence of chromosome of Nitrosococcus watsoni C-113.</title>
        <authorList>
            <consortium name="US DOE Joint Genome Institute"/>
            <person name="Lucas S."/>
            <person name="Copeland A."/>
            <person name="Lapidus A."/>
            <person name="Cheng J.-F."/>
            <person name="Bruce D."/>
            <person name="Goodwin L."/>
            <person name="Pitluck S."/>
            <person name="Malfatti S.A."/>
            <person name="Chain P.S.G."/>
            <person name="Land M."/>
            <person name="Hauser L."/>
            <person name="Kyrpides N."/>
            <person name="Ivanova N."/>
            <person name="Cambell M.A."/>
            <person name="Heidelberg J.F."/>
            <person name="Klotz M.G."/>
            <person name="Woyke T."/>
        </authorList>
    </citation>
    <scope>NUCLEOTIDE SEQUENCE [LARGE SCALE GENOMIC DNA]</scope>
    <source>
        <strain evidence="6 7">C-113</strain>
    </source>
</reference>
<evidence type="ECO:0000256" key="5">
    <source>
        <dbReference type="ARBA" id="ARBA00023172"/>
    </source>
</evidence>
<keyword evidence="7" id="KW-1185">Reference proteome</keyword>
<keyword evidence="5" id="KW-0233">DNA recombination</keyword>
<accession>D8K9C9</accession>
<dbReference type="GO" id="GO:0004803">
    <property type="term" value="F:transposase activity"/>
    <property type="evidence" value="ECO:0007669"/>
    <property type="project" value="InterPro"/>
</dbReference>
<dbReference type="GO" id="GO:0003677">
    <property type="term" value="F:DNA binding"/>
    <property type="evidence" value="ECO:0007669"/>
    <property type="project" value="UniProtKB-KW"/>
</dbReference>
<comment type="similarity">
    <text evidence="2">Belongs to the transposase mutator family.</text>
</comment>
<dbReference type="Pfam" id="PF00872">
    <property type="entry name" value="Transposase_mut"/>
    <property type="match status" value="1"/>
</dbReference>
<dbReference type="InterPro" id="IPR001207">
    <property type="entry name" value="Transposase_mutator"/>
</dbReference>
<keyword evidence="3" id="KW-0815">Transposition</keyword>
<organism evidence="6 7">
    <name type="scientific">Nitrosococcus watsoni (strain C-113)</name>
    <dbReference type="NCBI Taxonomy" id="105559"/>
    <lineage>
        <taxon>Bacteria</taxon>
        <taxon>Pseudomonadati</taxon>
        <taxon>Pseudomonadota</taxon>
        <taxon>Gammaproteobacteria</taxon>
        <taxon>Chromatiales</taxon>
        <taxon>Chromatiaceae</taxon>
        <taxon>Nitrosococcus</taxon>
    </lineage>
</organism>